<dbReference type="PANTHER" id="PTHR43798">
    <property type="entry name" value="MONOACYLGLYCEROL LIPASE"/>
    <property type="match status" value="1"/>
</dbReference>
<organism evidence="3 4">
    <name type="scientific">Paenibacillus lignilyticus</name>
    <dbReference type="NCBI Taxonomy" id="1172615"/>
    <lineage>
        <taxon>Bacteria</taxon>
        <taxon>Bacillati</taxon>
        <taxon>Bacillota</taxon>
        <taxon>Bacilli</taxon>
        <taxon>Bacillales</taxon>
        <taxon>Paenibacillaceae</taxon>
        <taxon>Paenibacillus</taxon>
    </lineage>
</organism>
<dbReference type="PRINTS" id="PR00111">
    <property type="entry name" value="ABHYDROLASE"/>
</dbReference>
<feature type="domain" description="AB hydrolase-1" evidence="2">
    <location>
        <begin position="23"/>
        <end position="253"/>
    </location>
</feature>
<dbReference type="InterPro" id="IPR029058">
    <property type="entry name" value="AB_hydrolase_fold"/>
</dbReference>
<dbReference type="EMBL" id="JAGKSP010000028">
    <property type="protein sequence ID" value="MBP3967009.1"/>
    <property type="molecule type" value="Genomic_DNA"/>
</dbReference>
<dbReference type="PRINTS" id="PR00412">
    <property type="entry name" value="EPOXHYDRLASE"/>
</dbReference>
<dbReference type="InterPro" id="IPR000639">
    <property type="entry name" value="Epox_hydrolase-like"/>
</dbReference>
<comment type="caution">
    <text evidence="3">The sequence shown here is derived from an EMBL/GenBank/DDBJ whole genome shotgun (WGS) entry which is preliminary data.</text>
</comment>
<evidence type="ECO:0000313" key="3">
    <source>
        <dbReference type="EMBL" id="MBP3967009.1"/>
    </source>
</evidence>
<dbReference type="InterPro" id="IPR000073">
    <property type="entry name" value="AB_hydrolase_1"/>
</dbReference>
<keyword evidence="4" id="KW-1185">Reference proteome</keyword>
<dbReference type="SUPFAM" id="SSF53474">
    <property type="entry name" value="alpha/beta-Hydrolases"/>
    <property type="match status" value="1"/>
</dbReference>
<keyword evidence="1 3" id="KW-0378">Hydrolase</keyword>
<dbReference type="PANTHER" id="PTHR43798:SF31">
    <property type="entry name" value="AB HYDROLASE SUPERFAMILY PROTEIN YCLE"/>
    <property type="match status" value="1"/>
</dbReference>
<dbReference type="GO" id="GO:0016787">
    <property type="term" value="F:hydrolase activity"/>
    <property type="evidence" value="ECO:0007669"/>
    <property type="project" value="UniProtKB-KW"/>
</dbReference>
<dbReference type="Gene3D" id="3.40.50.1820">
    <property type="entry name" value="alpha/beta hydrolase"/>
    <property type="match status" value="1"/>
</dbReference>
<dbReference type="RefSeq" id="WP_210664170.1">
    <property type="nucleotide sequence ID" value="NZ_JAGKSP010000028.1"/>
</dbReference>
<accession>A0ABS5CMC1</accession>
<evidence type="ECO:0000313" key="4">
    <source>
        <dbReference type="Proteomes" id="UP000673394"/>
    </source>
</evidence>
<reference evidence="3 4" key="1">
    <citation type="submission" date="2021-04" db="EMBL/GenBank/DDBJ databases">
        <title>Paenibacillus sp. DLE-14 whole genome sequence.</title>
        <authorList>
            <person name="Ham Y.J."/>
        </authorList>
    </citation>
    <scope>NUCLEOTIDE SEQUENCE [LARGE SCALE GENOMIC DNA]</scope>
    <source>
        <strain evidence="3 4">DLE-14</strain>
    </source>
</reference>
<protein>
    <submittedName>
        <fullName evidence="3">Alpha/beta hydrolase</fullName>
    </submittedName>
</protein>
<dbReference type="InterPro" id="IPR050266">
    <property type="entry name" value="AB_hydrolase_sf"/>
</dbReference>
<dbReference type="Pfam" id="PF00561">
    <property type="entry name" value="Abhydrolase_1"/>
    <property type="match status" value="1"/>
</dbReference>
<evidence type="ECO:0000259" key="2">
    <source>
        <dbReference type="Pfam" id="PF00561"/>
    </source>
</evidence>
<dbReference type="Proteomes" id="UP000673394">
    <property type="component" value="Unassembled WGS sequence"/>
</dbReference>
<name>A0ABS5CMC1_9BACL</name>
<sequence>MGFYVEAERGVKVYVEDVGYGRPVVFVHGWPVNRQMWEYQLNVVPKYGFRCISIDLRGFGKSDAPWHGYNYNRMSDDIRMVVESLGIQNATLVGFSMGGAIAIRYITRHAARGMCGLVLAAAAAPLMTQRPGYPYGKPASESEATLLGLMTDRPKTIDGFGQLFFHKPISDPFRTWFNGLGFESSPYGAIGGTKALRDEDLRADLAHVHVPTTILHGKQDRIVPFALGELQHQGIRNSRFIPFEDSGHGLFCDEREKFNRELLSVLTGKLGPHTPIYD</sequence>
<proteinExistence type="predicted"/>
<gene>
    <name evidence="3" type="ORF">I8J30_30450</name>
</gene>
<evidence type="ECO:0000256" key="1">
    <source>
        <dbReference type="ARBA" id="ARBA00022801"/>
    </source>
</evidence>